<proteinExistence type="predicted"/>
<evidence type="ECO:0000256" key="1">
    <source>
        <dbReference type="SAM" id="MobiDB-lite"/>
    </source>
</evidence>
<evidence type="ECO:0000313" key="3">
    <source>
        <dbReference type="Proteomes" id="UP000054477"/>
    </source>
</evidence>
<dbReference type="AlphaFoldDB" id="A0A0C9XLE5"/>
<feature type="compositionally biased region" description="Polar residues" evidence="1">
    <location>
        <begin position="44"/>
        <end position="61"/>
    </location>
</feature>
<dbReference type="Proteomes" id="UP000054477">
    <property type="component" value="Unassembled WGS sequence"/>
</dbReference>
<gene>
    <name evidence="2" type="ORF">K443DRAFT_519831</name>
</gene>
<dbReference type="HOGENOM" id="CLU_2373130_0_0_1"/>
<name>A0A0C9XLE5_9AGAR</name>
<organism evidence="2 3">
    <name type="scientific">Laccaria amethystina LaAM-08-1</name>
    <dbReference type="NCBI Taxonomy" id="1095629"/>
    <lineage>
        <taxon>Eukaryota</taxon>
        <taxon>Fungi</taxon>
        <taxon>Dikarya</taxon>
        <taxon>Basidiomycota</taxon>
        <taxon>Agaricomycotina</taxon>
        <taxon>Agaricomycetes</taxon>
        <taxon>Agaricomycetidae</taxon>
        <taxon>Agaricales</taxon>
        <taxon>Agaricineae</taxon>
        <taxon>Hydnangiaceae</taxon>
        <taxon>Laccaria</taxon>
    </lineage>
</organism>
<accession>A0A0C9XLE5</accession>
<feature type="region of interest" description="Disordered" evidence="1">
    <location>
        <begin position="44"/>
        <end position="69"/>
    </location>
</feature>
<reference evidence="2 3" key="1">
    <citation type="submission" date="2014-04" db="EMBL/GenBank/DDBJ databases">
        <authorList>
            <consortium name="DOE Joint Genome Institute"/>
            <person name="Kuo A."/>
            <person name="Kohler A."/>
            <person name="Nagy L.G."/>
            <person name="Floudas D."/>
            <person name="Copeland A."/>
            <person name="Barry K.W."/>
            <person name="Cichocki N."/>
            <person name="Veneault-Fourrey C."/>
            <person name="LaButti K."/>
            <person name="Lindquist E.A."/>
            <person name="Lipzen A."/>
            <person name="Lundell T."/>
            <person name="Morin E."/>
            <person name="Murat C."/>
            <person name="Sun H."/>
            <person name="Tunlid A."/>
            <person name="Henrissat B."/>
            <person name="Grigoriev I.V."/>
            <person name="Hibbett D.S."/>
            <person name="Martin F."/>
            <person name="Nordberg H.P."/>
            <person name="Cantor M.N."/>
            <person name="Hua S.X."/>
        </authorList>
    </citation>
    <scope>NUCLEOTIDE SEQUENCE [LARGE SCALE GENOMIC DNA]</scope>
    <source>
        <strain evidence="2 3">LaAM-08-1</strain>
    </source>
</reference>
<protein>
    <submittedName>
        <fullName evidence="2">Uncharacterized protein</fullName>
    </submittedName>
</protein>
<reference evidence="3" key="2">
    <citation type="submission" date="2015-01" db="EMBL/GenBank/DDBJ databases">
        <title>Evolutionary Origins and Diversification of the Mycorrhizal Mutualists.</title>
        <authorList>
            <consortium name="DOE Joint Genome Institute"/>
            <consortium name="Mycorrhizal Genomics Consortium"/>
            <person name="Kohler A."/>
            <person name="Kuo A."/>
            <person name="Nagy L.G."/>
            <person name="Floudas D."/>
            <person name="Copeland A."/>
            <person name="Barry K.W."/>
            <person name="Cichocki N."/>
            <person name="Veneault-Fourrey C."/>
            <person name="LaButti K."/>
            <person name="Lindquist E.A."/>
            <person name="Lipzen A."/>
            <person name="Lundell T."/>
            <person name="Morin E."/>
            <person name="Murat C."/>
            <person name="Riley R."/>
            <person name="Ohm R."/>
            <person name="Sun H."/>
            <person name="Tunlid A."/>
            <person name="Henrissat B."/>
            <person name="Grigoriev I.V."/>
            <person name="Hibbett D.S."/>
            <person name="Martin F."/>
        </authorList>
    </citation>
    <scope>NUCLEOTIDE SEQUENCE [LARGE SCALE GENOMIC DNA]</scope>
    <source>
        <strain evidence="3">LaAM-08-1</strain>
    </source>
</reference>
<sequence length="95" mass="10395">MMKKIRATALTTDEVTAILEAGYGLARALKVICPEWWTESQSPRSVSLHSYRTDNTNTSTPGGFVSRGHGHMQIRKVSDTEAGGRGYGCVQDDVH</sequence>
<dbReference type="EMBL" id="KN838593">
    <property type="protein sequence ID" value="KIK02369.1"/>
    <property type="molecule type" value="Genomic_DNA"/>
</dbReference>
<evidence type="ECO:0000313" key="2">
    <source>
        <dbReference type="EMBL" id="KIK02369.1"/>
    </source>
</evidence>
<keyword evidence="3" id="KW-1185">Reference proteome</keyword>